<dbReference type="Gene3D" id="2.40.100.20">
    <property type="match status" value="1"/>
</dbReference>
<evidence type="ECO:0000313" key="3">
    <source>
        <dbReference type="EMBL" id="MDT8903944.1"/>
    </source>
</evidence>
<keyword evidence="4" id="KW-1185">Reference proteome</keyword>
<name>A0ABU3P4H3_9FIRM</name>
<evidence type="ECO:0000259" key="2">
    <source>
        <dbReference type="Pfam" id="PF04126"/>
    </source>
</evidence>
<dbReference type="InterPro" id="IPR029000">
    <property type="entry name" value="Cyclophilin-like_dom_sf"/>
</dbReference>
<dbReference type="EMBL" id="JAUOZS010000001">
    <property type="protein sequence ID" value="MDT8903944.1"/>
    <property type="molecule type" value="Genomic_DNA"/>
</dbReference>
<dbReference type="Pfam" id="PF04126">
    <property type="entry name" value="Cyclophil_like"/>
    <property type="match status" value="1"/>
</dbReference>
<accession>A0ABU3P4H3</accession>
<organism evidence="3 4">
    <name type="scientific">Anaeroselena agilis</name>
    <dbReference type="NCBI Taxonomy" id="3063788"/>
    <lineage>
        <taxon>Bacteria</taxon>
        <taxon>Bacillati</taxon>
        <taxon>Bacillota</taxon>
        <taxon>Negativicutes</taxon>
        <taxon>Acetonemataceae</taxon>
        <taxon>Anaeroselena</taxon>
    </lineage>
</organism>
<feature type="domain" description="Cyclophilin TM1367-like" evidence="2">
    <location>
        <begin position="4"/>
        <end position="110"/>
    </location>
</feature>
<sequence length="121" mass="12801">MLILEIAGKEYSIELYDNPAAKDFAAALPQTIAMSRWGGEYYGRLAAPVAAKGETRDTFAVGEVALWPPGNAFCIFFGPTPASDCDEPKMASPGVPLGRLTGDATPLDKLGPSVKATLRRA</sequence>
<dbReference type="RefSeq" id="WP_413782384.1">
    <property type="nucleotide sequence ID" value="NZ_JAUOZS010000001.1"/>
</dbReference>
<evidence type="ECO:0000313" key="4">
    <source>
        <dbReference type="Proteomes" id="UP001254848"/>
    </source>
</evidence>
<evidence type="ECO:0000256" key="1">
    <source>
        <dbReference type="SAM" id="MobiDB-lite"/>
    </source>
</evidence>
<reference evidence="3 4" key="1">
    <citation type="submission" date="2023-07" db="EMBL/GenBank/DDBJ databases">
        <title>The novel representative of Negativicutes class, Anaeroselena agilis gen. nov. sp. nov.</title>
        <authorList>
            <person name="Prokofeva M.I."/>
            <person name="Elcheninov A.G."/>
            <person name="Klyukina A."/>
            <person name="Kublanov I.V."/>
            <person name="Frolov E.N."/>
            <person name="Podosokorskaya O.A."/>
        </authorList>
    </citation>
    <scope>NUCLEOTIDE SEQUENCE [LARGE SCALE GENOMIC DNA]</scope>
    <source>
        <strain evidence="3 4">4137-cl</strain>
    </source>
</reference>
<protein>
    <submittedName>
        <fullName evidence="3">Cyclophilin-like fold protein</fullName>
    </submittedName>
</protein>
<comment type="caution">
    <text evidence="3">The sequence shown here is derived from an EMBL/GenBank/DDBJ whole genome shotgun (WGS) entry which is preliminary data.</text>
</comment>
<dbReference type="SUPFAM" id="SSF50891">
    <property type="entry name" value="Cyclophilin-like"/>
    <property type="match status" value="1"/>
</dbReference>
<dbReference type="InterPro" id="IPR025658">
    <property type="entry name" value="Cyclophilin_TM1367"/>
</dbReference>
<feature type="region of interest" description="Disordered" evidence="1">
    <location>
        <begin position="87"/>
        <end position="121"/>
    </location>
</feature>
<gene>
    <name evidence="3" type="ORF">Q4T40_22150</name>
</gene>
<dbReference type="Proteomes" id="UP001254848">
    <property type="component" value="Unassembled WGS sequence"/>
</dbReference>
<proteinExistence type="predicted"/>